<reference evidence="4" key="1">
    <citation type="journal article" date="2019" name="Curr. Biol.">
        <title>Genome Sequence of Striga asiatica Provides Insight into the Evolution of Plant Parasitism.</title>
        <authorList>
            <person name="Yoshida S."/>
            <person name="Kim S."/>
            <person name="Wafula E.K."/>
            <person name="Tanskanen J."/>
            <person name="Kim Y.M."/>
            <person name="Honaas L."/>
            <person name="Yang Z."/>
            <person name="Spallek T."/>
            <person name="Conn C.E."/>
            <person name="Ichihashi Y."/>
            <person name="Cheong K."/>
            <person name="Cui S."/>
            <person name="Der J.P."/>
            <person name="Gundlach H."/>
            <person name="Jiao Y."/>
            <person name="Hori C."/>
            <person name="Ishida J.K."/>
            <person name="Kasahara H."/>
            <person name="Kiba T."/>
            <person name="Kim M.S."/>
            <person name="Koo N."/>
            <person name="Laohavisit A."/>
            <person name="Lee Y.H."/>
            <person name="Lumba S."/>
            <person name="McCourt P."/>
            <person name="Mortimer J.C."/>
            <person name="Mutuku J.M."/>
            <person name="Nomura T."/>
            <person name="Sasaki-Sekimoto Y."/>
            <person name="Seto Y."/>
            <person name="Wang Y."/>
            <person name="Wakatake T."/>
            <person name="Sakakibara H."/>
            <person name="Demura T."/>
            <person name="Yamaguchi S."/>
            <person name="Yoneyama K."/>
            <person name="Manabe R.I."/>
            <person name="Nelson D.C."/>
            <person name="Schulman A.H."/>
            <person name="Timko M.P."/>
            <person name="dePamphilis C.W."/>
            <person name="Choi D."/>
            <person name="Shirasu K."/>
        </authorList>
    </citation>
    <scope>NUCLEOTIDE SEQUENCE [LARGE SCALE GENOMIC DNA]</scope>
    <source>
        <strain evidence="4">cv. UVA1</strain>
    </source>
</reference>
<organism evidence="3 4">
    <name type="scientific">Striga asiatica</name>
    <name type="common">Asiatic witchweed</name>
    <name type="synonym">Buchnera asiatica</name>
    <dbReference type="NCBI Taxonomy" id="4170"/>
    <lineage>
        <taxon>Eukaryota</taxon>
        <taxon>Viridiplantae</taxon>
        <taxon>Streptophyta</taxon>
        <taxon>Embryophyta</taxon>
        <taxon>Tracheophyta</taxon>
        <taxon>Spermatophyta</taxon>
        <taxon>Magnoliopsida</taxon>
        <taxon>eudicotyledons</taxon>
        <taxon>Gunneridae</taxon>
        <taxon>Pentapetalae</taxon>
        <taxon>asterids</taxon>
        <taxon>lamiids</taxon>
        <taxon>Lamiales</taxon>
        <taxon>Orobanchaceae</taxon>
        <taxon>Buchnereae</taxon>
        <taxon>Striga</taxon>
    </lineage>
</organism>
<accession>A0A5A7QWE7</accession>
<evidence type="ECO:0000313" key="3">
    <source>
        <dbReference type="EMBL" id="GER49278.1"/>
    </source>
</evidence>
<protein>
    <submittedName>
        <fullName evidence="3">ATPase E1-E2 type family protein / haloaciddehalogenase-like hydrolase family protein</fullName>
    </submittedName>
</protein>
<sequence length="209" mass="22805">MFSFSPAAFSFSDPLPLGFSFSDPLPLPFSFSAPLPLAFSFSAPHTFSDRSSDFFSALNCRMALRMVIWSASLQILWNICFFSGSAFLLFFDFLVTVDSVPLTSSTALFLVDLALDFFALELFLAFLSDSDSESSSDGAGIMAEGVWGFLAAAGGGEVFRICSGSDPISSDEEFSVSSSPEEETGSRAFAILRRQNESEWRSSDIRNRI</sequence>
<evidence type="ECO:0000256" key="2">
    <source>
        <dbReference type="SAM" id="Phobius"/>
    </source>
</evidence>
<keyword evidence="4" id="KW-1185">Reference proteome</keyword>
<feature type="region of interest" description="Disordered" evidence="1">
    <location>
        <begin position="167"/>
        <end position="188"/>
    </location>
</feature>
<dbReference type="GO" id="GO:0016787">
    <property type="term" value="F:hydrolase activity"/>
    <property type="evidence" value="ECO:0007669"/>
    <property type="project" value="UniProtKB-KW"/>
</dbReference>
<feature type="transmembrane region" description="Helical" evidence="2">
    <location>
        <begin position="75"/>
        <end position="95"/>
    </location>
</feature>
<evidence type="ECO:0000313" key="4">
    <source>
        <dbReference type="Proteomes" id="UP000325081"/>
    </source>
</evidence>
<feature type="transmembrane region" description="Helical" evidence="2">
    <location>
        <begin position="107"/>
        <end position="127"/>
    </location>
</feature>
<keyword evidence="2" id="KW-1133">Transmembrane helix</keyword>
<keyword evidence="3" id="KW-0378">Hydrolase</keyword>
<evidence type="ECO:0000256" key="1">
    <source>
        <dbReference type="SAM" id="MobiDB-lite"/>
    </source>
</evidence>
<keyword evidence="2" id="KW-0472">Membrane</keyword>
<dbReference type="EMBL" id="BKCP01008515">
    <property type="protein sequence ID" value="GER49278.1"/>
    <property type="molecule type" value="Genomic_DNA"/>
</dbReference>
<dbReference type="AlphaFoldDB" id="A0A5A7QWE7"/>
<name>A0A5A7QWE7_STRAF</name>
<dbReference type="Proteomes" id="UP000325081">
    <property type="component" value="Unassembled WGS sequence"/>
</dbReference>
<proteinExistence type="predicted"/>
<keyword evidence="2" id="KW-0812">Transmembrane</keyword>
<gene>
    <name evidence="3" type="ORF">STAS_26504</name>
</gene>
<comment type="caution">
    <text evidence="3">The sequence shown here is derived from an EMBL/GenBank/DDBJ whole genome shotgun (WGS) entry which is preliminary data.</text>
</comment>